<evidence type="ECO:0000256" key="3">
    <source>
        <dbReference type="ARBA" id="ARBA00022946"/>
    </source>
</evidence>
<evidence type="ECO:0000256" key="6">
    <source>
        <dbReference type="ARBA" id="ARBA00023128"/>
    </source>
</evidence>
<dbReference type="InterPro" id="IPR052571">
    <property type="entry name" value="Mt_RNA_Methyltransferase"/>
</dbReference>
<keyword evidence="10" id="KW-1185">Reference proteome</keyword>
<dbReference type="AlphaFoldDB" id="A0A0C3K4I6"/>
<protein>
    <submittedName>
        <fullName evidence="9">Uncharacterized protein</fullName>
    </submittedName>
</protein>
<feature type="region of interest" description="Disordered" evidence="8">
    <location>
        <begin position="619"/>
        <end position="666"/>
    </location>
</feature>
<dbReference type="GO" id="GO:0003735">
    <property type="term" value="F:structural constituent of ribosome"/>
    <property type="evidence" value="ECO:0007669"/>
    <property type="project" value="TreeGrafter"/>
</dbReference>
<evidence type="ECO:0000256" key="4">
    <source>
        <dbReference type="ARBA" id="ARBA00023004"/>
    </source>
</evidence>
<reference evidence="9 10" key="1">
    <citation type="submission" date="2014-04" db="EMBL/GenBank/DDBJ databases">
        <authorList>
            <consortium name="DOE Joint Genome Institute"/>
            <person name="Kuo A."/>
            <person name="Girlanda M."/>
            <person name="Perotto S."/>
            <person name="Kohler A."/>
            <person name="Nagy L.G."/>
            <person name="Floudas D."/>
            <person name="Copeland A."/>
            <person name="Barry K.W."/>
            <person name="Cichocki N."/>
            <person name="Veneault-Fourrey C."/>
            <person name="LaButti K."/>
            <person name="Lindquist E.A."/>
            <person name="Lipzen A."/>
            <person name="Lundell T."/>
            <person name="Morin E."/>
            <person name="Murat C."/>
            <person name="Sun H."/>
            <person name="Tunlid A."/>
            <person name="Henrissat B."/>
            <person name="Grigoriev I.V."/>
            <person name="Hibbett D.S."/>
            <person name="Martin F."/>
            <person name="Nordberg H.P."/>
            <person name="Cantor M.N."/>
            <person name="Hua S.X."/>
        </authorList>
    </citation>
    <scope>NUCLEOTIDE SEQUENCE [LARGE SCALE GENOMIC DNA]</scope>
    <source>
        <strain evidence="9 10">MUT 4182</strain>
    </source>
</reference>
<dbReference type="OrthoDB" id="421327at2759"/>
<dbReference type="GO" id="GO:0046872">
    <property type="term" value="F:metal ion binding"/>
    <property type="evidence" value="ECO:0007669"/>
    <property type="project" value="UniProtKB-KW"/>
</dbReference>
<comment type="subcellular location">
    <subcellularLocation>
        <location evidence="1">Mitochondrion</location>
    </subcellularLocation>
</comment>
<dbReference type="GO" id="GO:0005763">
    <property type="term" value="C:mitochondrial small ribosomal subunit"/>
    <property type="evidence" value="ECO:0007669"/>
    <property type="project" value="TreeGrafter"/>
</dbReference>
<keyword evidence="6" id="KW-0496">Mitochondrion</keyword>
<evidence type="ECO:0000313" key="10">
    <source>
        <dbReference type="Proteomes" id="UP000054248"/>
    </source>
</evidence>
<dbReference type="PANTHER" id="PTHR13184:SF5">
    <property type="entry name" value="METHYLTRANSFERASE-LIKE PROTEIN 17, MITOCHONDRIAL"/>
    <property type="match status" value="1"/>
</dbReference>
<evidence type="ECO:0000256" key="2">
    <source>
        <dbReference type="ARBA" id="ARBA00022723"/>
    </source>
</evidence>
<dbReference type="InterPro" id="IPR015324">
    <property type="entry name" value="Ribosomal_Rsm22-like"/>
</dbReference>
<dbReference type="GO" id="GO:0051536">
    <property type="term" value="F:iron-sulfur cluster binding"/>
    <property type="evidence" value="ECO:0007669"/>
    <property type="project" value="UniProtKB-KW"/>
</dbReference>
<dbReference type="STRING" id="1051891.A0A0C3K4I6"/>
<evidence type="ECO:0000256" key="8">
    <source>
        <dbReference type="SAM" id="MobiDB-lite"/>
    </source>
</evidence>
<dbReference type="InterPro" id="IPR029063">
    <property type="entry name" value="SAM-dependent_MTases_sf"/>
</dbReference>
<comment type="function">
    <text evidence="7">Mitochondrial ribosome (mitoribosome) assembly factor. Binds at the interface of the head and body domains of the mitochondrial small ribosomal subunit (mt-SSU), occluding the mRNA channel and preventing compaction of the head domain towards the body. Probable inactive methyltransferase: retains the characteristic folding and ability to bind S-adenosyl-L-methionine, but it probably lost its methyltransferase activity.</text>
</comment>
<evidence type="ECO:0000313" key="9">
    <source>
        <dbReference type="EMBL" id="KIO16323.1"/>
    </source>
</evidence>
<dbReference type="SUPFAM" id="SSF53335">
    <property type="entry name" value="S-adenosyl-L-methionine-dependent methyltransferases"/>
    <property type="match status" value="1"/>
</dbReference>
<dbReference type="GO" id="GO:0006412">
    <property type="term" value="P:translation"/>
    <property type="evidence" value="ECO:0007669"/>
    <property type="project" value="InterPro"/>
</dbReference>
<organism evidence="9 10">
    <name type="scientific">Tulasnella calospora MUT 4182</name>
    <dbReference type="NCBI Taxonomy" id="1051891"/>
    <lineage>
        <taxon>Eukaryota</taxon>
        <taxon>Fungi</taxon>
        <taxon>Dikarya</taxon>
        <taxon>Basidiomycota</taxon>
        <taxon>Agaricomycotina</taxon>
        <taxon>Agaricomycetes</taxon>
        <taxon>Cantharellales</taxon>
        <taxon>Tulasnellaceae</taxon>
        <taxon>Tulasnella</taxon>
    </lineage>
</organism>
<keyword evidence="3" id="KW-0809">Transit peptide</keyword>
<evidence type="ECO:0000256" key="5">
    <source>
        <dbReference type="ARBA" id="ARBA00023014"/>
    </source>
</evidence>
<dbReference type="Proteomes" id="UP000054248">
    <property type="component" value="Unassembled WGS sequence"/>
</dbReference>
<dbReference type="EMBL" id="KN823597">
    <property type="protein sequence ID" value="KIO16323.1"/>
    <property type="molecule type" value="Genomic_DNA"/>
</dbReference>
<accession>A0A0C3K4I6</accession>
<name>A0A0C3K4I6_9AGAM</name>
<proteinExistence type="predicted"/>
<keyword evidence="2" id="KW-0479">Metal-binding</keyword>
<keyword evidence="5" id="KW-0411">Iron-sulfur</keyword>
<sequence>MLSSRSTVILGRGLSRCLSATSRRTLSSHDFHPNHNGPRPAVELDPGLLELLNESGDSLKGLKQKSHAHPNPPAELHVYDDVQVTQSTEVARLEEEDAEVESREERRSPAAVFGSDRPAHINLSEELRKAIQSLVDKSDKHQLRSDAKRLFLNPAPSNNQELRWETNSPAYGSKMKERMMSERNGLAYATVAMPGHYAVIESVLQEIKSRGTPDTQPFEQPMTVVDFGSKYGAGLWAARSALPNVKYYLGLESRLGMVAMAETLIREAGNISTNTKIDKILNKTGRHSRFLSDPEQTVAICAFTLSELNTDKDRAQMLREIWDTKAEWMIIIDYGTKAGFQSVGDAREYLLRKGRKQAQRVANAVADSPEGEPVAESSSAGSTPALVGTHVVAPCPHDGACPLHVPIDDLARRRESARLFKKGDFKGKRKMDELPRVSPTTSPMGPTSVCHFSQRLQRPQFTRLTKHAYKATEDILYSYVVIRRGQRPTKKGFYDGETEEEAKEWMRTGAVGREQAAKVQEKSRLEEGGSAVVLEDEGGELHFHRGSVRGAGGDVAGGPFVDHRTPEEEQADNEFMRLDSYTWPRVIYPPLKRSGHVILDSCTVDGNISRITIPRSQGKQPYYDARKSSWGDIFPHDPKNGLEIRKKGKGAQTEEQATAGVEDEEMDEAEAQLWKALKKNGGTIDLQF</sequence>
<reference evidence="10" key="2">
    <citation type="submission" date="2015-01" db="EMBL/GenBank/DDBJ databases">
        <title>Evolutionary Origins and Diversification of the Mycorrhizal Mutualists.</title>
        <authorList>
            <consortium name="DOE Joint Genome Institute"/>
            <consortium name="Mycorrhizal Genomics Consortium"/>
            <person name="Kohler A."/>
            <person name="Kuo A."/>
            <person name="Nagy L.G."/>
            <person name="Floudas D."/>
            <person name="Copeland A."/>
            <person name="Barry K.W."/>
            <person name="Cichocki N."/>
            <person name="Veneault-Fourrey C."/>
            <person name="LaButti K."/>
            <person name="Lindquist E.A."/>
            <person name="Lipzen A."/>
            <person name="Lundell T."/>
            <person name="Morin E."/>
            <person name="Murat C."/>
            <person name="Riley R."/>
            <person name="Ohm R."/>
            <person name="Sun H."/>
            <person name="Tunlid A."/>
            <person name="Henrissat B."/>
            <person name="Grigoriev I.V."/>
            <person name="Hibbett D.S."/>
            <person name="Martin F."/>
        </authorList>
    </citation>
    <scope>NUCLEOTIDE SEQUENCE [LARGE SCALE GENOMIC DNA]</scope>
    <source>
        <strain evidence="10">MUT 4182</strain>
    </source>
</reference>
<evidence type="ECO:0000256" key="7">
    <source>
        <dbReference type="ARBA" id="ARBA00045681"/>
    </source>
</evidence>
<dbReference type="Pfam" id="PF09243">
    <property type="entry name" value="Rsm22"/>
    <property type="match status" value="2"/>
</dbReference>
<feature type="region of interest" description="Disordered" evidence="8">
    <location>
        <begin position="362"/>
        <end position="382"/>
    </location>
</feature>
<dbReference type="GO" id="GO:0008168">
    <property type="term" value="F:methyltransferase activity"/>
    <property type="evidence" value="ECO:0007669"/>
    <property type="project" value="InterPro"/>
</dbReference>
<dbReference type="PANTHER" id="PTHR13184">
    <property type="entry name" value="37S RIBOSOMAL PROTEIN S22"/>
    <property type="match status" value="1"/>
</dbReference>
<gene>
    <name evidence="9" type="ORF">M407DRAFT_34028</name>
</gene>
<keyword evidence="4" id="KW-0408">Iron</keyword>
<feature type="compositionally biased region" description="Basic and acidic residues" evidence="8">
    <location>
        <begin position="624"/>
        <end position="645"/>
    </location>
</feature>
<evidence type="ECO:0000256" key="1">
    <source>
        <dbReference type="ARBA" id="ARBA00004173"/>
    </source>
</evidence>
<dbReference type="HOGENOM" id="CLU_019579_0_0_1"/>